<protein>
    <recommendedName>
        <fullName evidence="1">non-specific serine/threonine protein kinase</fullName>
        <ecNumber evidence="1">2.7.11.1</ecNumber>
    </recommendedName>
</protein>
<evidence type="ECO:0000256" key="9">
    <source>
        <dbReference type="SAM" id="Phobius"/>
    </source>
</evidence>
<evidence type="ECO:0000256" key="4">
    <source>
        <dbReference type="ARBA" id="ARBA00022741"/>
    </source>
</evidence>
<accession>A0A8J3I327</accession>
<dbReference type="Pfam" id="PF00069">
    <property type="entry name" value="Pkinase"/>
    <property type="match status" value="1"/>
</dbReference>
<keyword evidence="9" id="KW-0472">Membrane</keyword>
<dbReference type="EMBL" id="BNJF01000001">
    <property type="protein sequence ID" value="GHO45322.1"/>
    <property type="molecule type" value="Genomic_DNA"/>
</dbReference>
<dbReference type="Gene3D" id="3.30.200.20">
    <property type="entry name" value="Phosphorylase Kinase, domain 1"/>
    <property type="match status" value="1"/>
</dbReference>
<sequence length="578" mass="64036">MTVARGQHLIGKQFGSCVLEQVLGYGGSSAVFLAQQHDPERKVAVKVFLPRQNMDRQMLREYYDRFLHEAEVASSLDHPHILPIYAYGEQDGLPYIIMPHMSGGTLAQYISKRGALSLQETHWYLAQIAQALEYTHEQGWVHCDVKPANILLDDEGHAMLSDFGISRKLATRQQVTDLERDGNSEMLMGTPDYISPEQAMGRVVDGRSDVYSLGITLFYVLTEQLPFKADSTIALALLHIHEEPPLPGMIRKDVKPAVDEVIKKALEKAPEERFQNVEHLSEAFAAALAVKARRVARRSTPSRSTPSRSTPSRRHGRQSGTFLRGSKRSHRGLLLGGTLLVLLLVSTVISLSGVLMTYWPSASLASPRLTGGKTPQATLTQVSDLFAERTQWPLSQSFFFDTTGAQYHIVNTSPQEVPLISLYQRRNFDDFRLDISMQEVRNSAPNDGGDFYGVILRSDAAQSHYYLFEVLTSDIGQYIFLRYDSTASQKWTSLASGLAPMLRTGMGNENKLRIDAQGNSFSIAINGHSLGDPIKDQSSDAATAPKSGQIGLYVEEQGMEVAFSHLQVTASTETSQVS</sequence>
<dbReference type="PANTHER" id="PTHR43289">
    <property type="entry name" value="MITOGEN-ACTIVATED PROTEIN KINASE KINASE KINASE 20-RELATED"/>
    <property type="match status" value="1"/>
</dbReference>
<evidence type="ECO:0000313" key="11">
    <source>
        <dbReference type="EMBL" id="GHO45322.1"/>
    </source>
</evidence>
<evidence type="ECO:0000256" key="3">
    <source>
        <dbReference type="ARBA" id="ARBA00022679"/>
    </source>
</evidence>
<dbReference type="GO" id="GO:0005524">
    <property type="term" value="F:ATP binding"/>
    <property type="evidence" value="ECO:0007669"/>
    <property type="project" value="UniProtKB-UniRule"/>
</dbReference>
<feature type="domain" description="Protein kinase" evidence="10">
    <location>
        <begin position="17"/>
        <end position="285"/>
    </location>
</feature>
<dbReference type="Gene3D" id="1.10.510.10">
    <property type="entry name" value="Transferase(Phosphotransferase) domain 1"/>
    <property type="match status" value="1"/>
</dbReference>
<dbReference type="InterPro" id="IPR017441">
    <property type="entry name" value="Protein_kinase_ATP_BS"/>
</dbReference>
<dbReference type="PANTHER" id="PTHR43289:SF6">
    <property type="entry name" value="SERINE_THREONINE-PROTEIN KINASE NEKL-3"/>
    <property type="match status" value="1"/>
</dbReference>
<dbReference type="InterPro" id="IPR011009">
    <property type="entry name" value="Kinase-like_dom_sf"/>
</dbReference>
<comment type="caution">
    <text evidence="11">The sequence shown here is derived from an EMBL/GenBank/DDBJ whole genome shotgun (WGS) entry which is preliminary data.</text>
</comment>
<keyword evidence="4 7" id="KW-0547">Nucleotide-binding</keyword>
<dbReference type="SUPFAM" id="SSF56112">
    <property type="entry name" value="Protein kinase-like (PK-like)"/>
    <property type="match status" value="1"/>
</dbReference>
<feature type="compositionally biased region" description="Low complexity" evidence="8">
    <location>
        <begin position="298"/>
        <end position="310"/>
    </location>
</feature>
<dbReference type="InterPro" id="IPR000719">
    <property type="entry name" value="Prot_kinase_dom"/>
</dbReference>
<dbReference type="Proteomes" id="UP000612362">
    <property type="component" value="Unassembled WGS sequence"/>
</dbReference>
<keyword evidence="5" id="KW-0418">Kinase</keyword>
<dbReference type="FunFam" id="1.10.510.10:FF:000021">
    <property type="entry name" value="Serine/threonine protein kinase"/>
    <property type="match status" value="1"/>
</dbReference>
<evidence type="ECO:0000256" key="1">
    <source>
        <dbReference type="ARBA" id="ARBA00012513"/>
    </source>
</evidence>
<dbReference type="Gene3D" id="2.60.120.560">
    <property type="entry name" value="Exo-inulinase, domain 1"/>
    <property type="match status" value="1"/>
</dbReference>
<evidence type="ECO:0000256" key="5">
    <source>
        <dbReference type="ARBA" id="ARBA00022777"/>
    </source>
</evidence>
<dbReference type="AlphaFoldDB" id="A0A8J3I327"/>
<keyword evidence="3" id="KW-0808">Transferase</keyword>
<organism evidence="11 12">
    <name type="scientific">Ktedonospora formicarum</name>
    <dbReference type="NCBI Taxonomy" id="2778364"/>
    <lineage>
        <taxon>Bacteria</taxon>
        <taxon>Bacillati</taxon>
        <taxon>Chloroflexota</taxon>
        <taxon>Ktedonobacteria</taxon>
        <taxon>Ktedonobacterales</taxon>
        <taxon>Ktedonobacteraceae</taxon>
        <taxon>Ktedonospora</taxon>
    </lineage>
</organism>
<proteinExistence type="predicted"/>
<name>A0A8J3I327_9CHLR</name>
<dbReference type="CDD" id="cd14014">
    <property type="entry name" value="STKc_PknB_like"/>
    <property type="match status" value="1"/>
</dbReference>
<feature type="region of interest" description="Disordered" evidence="8">
    <location>
        <begin position="295"/>
        <end position="324"/>
    </location>
</feature>
<evidence type="ECO:0000256" key="6">
    <source>
        <dbReference type="ARBA" id="ARBA00022840"/>
    </source>
</evidence>
<feature type="binding site" evidence="7">
    <location>
        <position position="46"/>
    </location>
    <ligand>
        <name>ATP</name>
        <dbReference type="ChEBI" id="CHEBI:30616"/>
    </ligand>
</feature>
<gene>
    <name evidence="11" type="ORF">KSX_34850</name>
</gene>
<dbReference type="PROSITE" id="PS00107">
    <property type="entry name" value="PROTEIN_KINASE_ATP"/>
    <property type="match status" value="1"/>
</dbReference>
<evidence type="ECO:0000259" key="10">
    <source>
        <dbReference type="PROSITE" id="PS50011"/>
    </source>
</evidence>
<evidence type="ECO:0000313" key="12">
    <source>
        <dbReference type="Proteomes" id="UP000612362"/>
    </source>
</evidence>
<keyword evidence="12" id="KW-1185">Reference proteome</keyword>
<evidence type="ECO:0000256" key="2">
    <source>
        <dbReference type="ARBA" id="ARBA00022527"/>
    </source>
</evidence>
<feature type="transmembrane region" description="Helical" evidence="9">
    <location>
        <begin position="333"/>
        <end position="359"/>
    </location>
</feature>
<evidence type="ECO:0000256" key="8">
    <source>
        <dbReference type="SAM" id="MobiDB-lite"/>
    </source>
</evidence>
<evidence type="ECO:0000256" key="7">
    <source>
        <dbReference type="PROSITE-ProRule" id="PRU10141"/>
    </source>
</evidence>
<reference evidence="11" key="1">
    <citation type="submission" date="2020-10" db="EMBL/GenBank/DDBJ databases">
        <title>Taxonomic study of unclassified bacteria belonging to the class Ktedonobacteria.</title>
        <authorList>
            <person name="Yabe S."/>
            <person name="Wang C.M."/>
            <person name="Zheng Y."/>
            <person name="Sakai Y."/>
            <person name="Cavaletti L."/>
            <person name="Monciardini P."/>
            <person name="Donadio S."/>
        </authorList>
    </citation>
    <scope>NUCLEOTIDE SEQUENCE</scope>
    <source>
        <strain evidence="11">SOSP1-1</strain>
    </source>
</reference>
<keyword evidence="9" id="KW-0812">Transmembrane</keyword>
<dbReference type="GO" id="GO:0004674">
    <property type="term" value="F:protein serine/threonine kinase activity"/>
    <property type="evidence" value="ECO:0007669"/>
    <property type="project" value="UniProtKB-KW"/>
</dbReference>
<dbReference type="RefSeq" id="WP_220194666.1">
    <property type="nucleotide sequence ID" value="NZ_BNJF01000001.1"/>
</dbReference>
<dbReference type="SMART" id="SM00220">
    <property type="entry name" value="S_TKc"/>
    <property type="match status" value="1"/>
</dbReference>
<dbReference type="EC" id="2.7.11.1" evidence="1"/>
<keyword evidence="2" id="KW-0723">Serine/threonine-protein kinase</keyword>
<keyword evidence="6 7" id="KW-0067">ATP-binding</keyword>
<dbReference type="PROSITE" id="PS50011">
    <property type="entry name" value="PROTEIN_KINASE_DOM"/>
    <property type="match status" value="1"/>
</dbReference>
<keyword evidence="9" id="KW-1133">Transmembrane helix</keyword>